<dbReference type="Gene3D" id="1.10.443.10">
    <property type="entry name" value="Intergrase catalytic core"/>
    <property type="match status" value="1"/>
</dbReference>
<dbReference type="PANTHER" id="PTHR30349">
    <property type="entry name" value="PHAGE INTEGRASE-RELATED"/>
    <property type="match status" value="1"/>
</dbReference>
<organism evidence="3 4">
    <name type="scientific">Cyanobacterium aponinum 0216</name>
    <dbReference type="NCBI Taxonomy" id="2676140"/>
    <lineage>
        <taxon>Bacteria</taxon>
        <taxon>Bacillati</taxon>
        <taxon>Cyanobacteriota</taxon>
        <taxon>Cyanophyceae</taxon>
        <taxon>Oscillatoriophycideae</taxon>
        <taxon>Chroococcales</taxon>
        <taxon>Geminocystaceae</taxon>
        <taxon>Cyanobacterium</taxon>
    </lineage>
</organism>
<keyword evidence="1" id="KW-0233">DNA recombination</keyword>
<dbReference type="GO" id="GO:0003677">
    <property type="term" value="F:DNA binding"/>
    <property type="evidence" value="ECO:0007669"/>
    <property type="project" value="InterPro"/>
</dbReference>
<name>A0A844GMY4_9CHRO</name>
<dbReference type="InterPro" id="IPR050090">
    <property type="entry name" value="Tyrosine_recombinase_XerCD"/>
</dbReference>
<proteinExistence type="predicted"/>
<comment type="caution">
    <text evidence="3">The sequence shown here is derived from an EMBL/GenBank/DDBJ whole genome shotgun (WGS) entry which is preliminary data.</text>
</comment>
<evidence type="ECO:0000313" key="3">
    <source>
        <dbReference type="EMBL" id="MTF37954.1"/>
    </source>
</evidence>
<protein>
    <submittedName>
        <fullName evidence="3">Tyrosine-type recombinase/integrase</fullName>
    </submittedName>
</protein>
<evidence type="ECO:0000313" key="4">
    <source>
        <dbReference type="Proteomes" id="UP000437131"/>
    </source>
</evidence>
<dbReference type="EMBL" id="WMIA01000002">
    <property type="protein sequence ID" value="MTF37954.1"/>
    <property type="molecule type" value="Genomic_DNA"/>
</dbReference>
<dbReference type="Pfam" id="PF00589">
    <property type="entry name" value="Phage_integrase"/>
    <property type="match status" value="1"/>
</dbReference>
<accession>A0A844GMY4</accession>
<dbReference type="GO" id="GO:0006310">
    <property type="term" value="P:DNA recombination"/>
    <property type="evidence" value="ECO:0007669"/>
    <property type="project" value="UniProtKB-KW"/>
</dbReference>
<feature type="domain" description="Tyr recombinase" evidence="2">
    <location>
        <begin position="188"/>
        <end position="391"/>
    </location>
</feature>
<reference evidence="3 4" key="1">
    <citation type="submission" date="2019-11" db="EMBL/GenBank/DDBJ databases">
        <title>Isolation of a new High Light Tolerant Cyanobacteria.</title>
        <authorList>
            <person name="Dobson Z."/>
            <person name="Vaughn N."/>
            <person name="Vaughn M."/>
            <person name="Fromme P."/>
            <person name="Mazor Y."/>
        </authorList>
    </citation>
    <scope>NUCLEOTIDE SEQUENCE [LARGE SCALE GENOMIC DNA]</scope>
    <source>
        <strain evidence="3 4">0216</strain>
    </source>
</reference>
<dbReference type="InterPro" id="IPR011010">
    <property type="entry name" value="DNA_brk_join_enz"/>
</dbReference>
<dbReference type="RefSeq" id="WP_155082802.1">
    <property type="nucleotide sequence ID" value="NZ_WMIA01000002.1"/>
</dbReference>
<evidence type="ECO:0000256" key="1">
    <source>
        <dbReference type="ARBA" id="ARBA00023172"/>
    </source>
</evidence>
<gene>
    <name evidence="3" type="ORF">GGC33_03330</name>
</gene>
<dbReference type="PROSITE" id="PS51898">
    <property type="entry name" value="TYR_RECOMBINASE"/>
    <property type="match status" value="1"/>
</dbReference>
<dbReference type="InterPro" id="IPR002104">
    <property type="entry name" value="Integrase_catalytic"/>
</dbReference>
<sequence length="391" mass="45905">MIPDKSFRPHGIKVTIQNRSGLIRLLYTYKGKREIISYPLNYFDPQNQQIAIAKATEIHNDIYLYQKYDETKEKYQLKPKLIKHDFGQKEITIREIWEFYKELKKEEIATNTQKNNWSKIDKTLDDNLTVDQIPNYVILLLNKYAKTTVKRILQDLSASIGLSISFGKFRGDNPILKIIESLEVNKKKTIKSFTKDEVITILDVFKNDKYLPEKALYNYSYYYNFVAFRFLTGTRPSEAIAVTWNDIFEKHKKTWLRINKRYVSNEIILGTKNGVDIRMFPVNDQLKDLIDSIPKIDNPNNLLFPSINKTYIDRKNFSTRIWKPLIFKLVNEGLVKEYLTFYDVRHTFITHLCRSGKADLQTIANIVGNSVPTLIKNYLAVDDSLELPELF</sequence>
<dbReference type="AlphaFoldDB" id="A0A844GMY4"/>
<dbReference type="SUPFAM" id="SSF56349">
    <property type="entry name" value="DNA breaking-rejoining enzymes"/>
    <property type="match status" value="1"/>
</dbReference>
<dbReference type="GO" id="GO:0015074">
    <property type="term" value="P:DNA integration"/>
    <property type="evidence" value="ECO:0007669"/>
    <property type="project" value="InterPro"/>
</dbReference>
<dbReference type="InterPro" id="IPR013762">
    <property type="entry name" value="Integrase-like_cat_sf"/>
</dbReference>
<evidence type="ECO:0000259" key="2">
    <source>
        <dbReference type="PROSITE" id="PS51898"/>
    </source>
</evidence>
<dbReference type="Proteomes" id="UP000437131">
    <property type="component" value="Unassembled WGS sequence"/>
</dbReference>